<reference evidence="1 2" key="1">
    <citation type="submission" date="2016-04" db="EMBL/GenBank/DDBJ databases">
        <authorList>
            <person name="Evans L.H."/>
            <person name="Alamgir A."/>
            <person name="Owens N."/>
            <person name="Weber N.D."/>
            <person name="Virtaneva K."/>
            <person name="Barbian K."/>
            <person name="Babar A."/>
            <person name="Rosenke K."/>
        </authorList>
    </citation>
    <scope>NUCLEOTIDE SEQUENCE [LARGE SCALE GENOMIC DNA]</scope>
    <source>
        <strain evidence="1 2">LMa1</strain>
    </source>
</reference>
<dbReference type="AlphaFoldDB" id="A0A1B7LBL2"/>
<proteinExistence type="predicted"/>
<keyword evidence="2" id="KW-1185">Reference proteome</keyword>
<protein>
    <recommendedName>
        <fullName evidence="3">Prepilin-type N-terminal cleavage/methylation domain-containing protein</fullName>
    </recommendedName>
</protein>
<organism evidence="1 2">
    <name type="scientific">Desulfotomaculum copahuensis</name>
    <dbReference type="NCBI Taxonomy" id="1838280"/>
    <lineage>
        <taxon>Bacteria</taxon>
        <taxon>Bacillati</taxon>
        <taxon>Bacillota</taxon>
        <taxon>Clostridia</taxon>
        <taxon>Eubacteriales</taxon>
        <taxon>Desulfotomaculaceae</taxon>
        <taxon>Desulfotomaculum</taxon>
    </lineage>
</organism>
<comment type="caution">
    <text evidence="1">The sequence shown here is derived from an EMBL/GenBank/DDBJ whole genome shotgun (WGS) entry which is preliminary data.</text>
</comment>
<dbReference type="Proteomes" id="UP000078532">
    <property type="component" value="Unassembled WGS sequence"/>
</dbReference>
<name>A0A1B7LBL2_9FIRM</name>
<accession>A0A1B7LBL2</accession>
<dbReference type="EMBL" id="LYVF01000191">
    <property type="protein sequence ID" value="OAT79858.1"/>
    <property type="molecule type" value="Genomic_DNA"/>
</dbReference>
<evidence type="ECO:0000313" key="1">
    <source>
        <dbReference type="EMBL" id="OAT79858.1"/>
    </source>
</evidence>
<evidence type="ECO:0008006" key="3">
    <source>
        <dbReference type="Google" id="ProtNLM"/>
    </source>
</evidence>
<sequence>MEVVVGAALTILLLGAALQCWQLGVRSWLRQERQIDVQDNLRTALELMSGELRLSKDVTSTGNNELHFWCWNVKSDNWVEVHYYVLENSSLVREQGAAHPPVAAHIKSMAVRYFTSGGSMPVTNPEQVTRVEIVLTGGMTGMEDMTMSTTVQLRLKGSQSETCGS</sequence>
<dbReference type="STRING" id="1838280.A6M21_14760"/>
<evidence type="ECO:0000313" key="2">
    <source>
        <dbReference type="Proteomes" id="UP000078532"/>
    </source>
</evidence>
<gene>
    <name evidence="1" type="ORF">A6M21_14760</name>
</gene>